<dbReference type="Gene3D" id="1.10.10.60">
    <property type="entry name" value="Homeodomain-like"/>
    <property type="match status" value="2"/>
</dbReference>
<evidence type="ECO:0000313" key="5">
    <source>
        <dbReference type="EMBL" id="SDF25859.1"/>
    </source>
</evidence>
<evidence type="ECO:0000256" key="1">
    <source>
        <dbReference type="ARBA" id="ARBA00023015"/>
    </source>
</evidence>
<evidence type="ECO:0000256" key="2">
    <source>
        <dbReference type="ARBA" id="ARBA00023125"/>
    </source>
</evidence>
<organism evidence="5 6">
    <name type="scientific">Dyadobacter soli</name>
    <dbReference type="NCBI Taxonomy" id="659014"/>
    <lineage>
        <taxon>Bacteria</taxon>
        <taxon>Pseudomonadati</taxon>
        <taxon>Bacteroidota</taxon>
        <taxon>Cytophagia</taxon>
        <taxon>Cytophagales</taxon>
        <taxon>Spirosomataceae</taxon>
        <taxon>Dyadobacter</taxon>
    </lineage>
</organism>
<dbReference type="InterPro" id="IPR020449">
    <property type="entry name" value="Tscrpt_reg_AraC-type_HTH"/>
</dbReference>
<dbReference type="Gene3D" id="3.40.50.880">
    <property type="match status" value="1"/>
</dbReference>
<dbReference type="EMBL" id="FNAN01000009">
    <property type="protein sequence ID" value="SDF25859.1"/>
    <property type="molecule type" value="Genomic_DNA"/>
</dbReference>
<dbReference type="SUPFAM" id="SSF52317">
    <property type="entry name" value="Class I glutamine amidotransferase-like"/>
    <property type="match status" value="1"/>
</dbReference>
<dbReference type="PANTHER" id="PTHR43130:SF3">
    <property type="entry name" value="HTH-TYPE TRANSCRIPTIONAL REGULATOR RV1931C"/>
    <property type="match status" value="1"/>
</dbReference>
<evidence type="ECO:0000259" key="4">
    <source>
        <dbReference type="PROSITE" id="PS01124"/>
    </source>
</evidence>
<keyword evidence="3" id="KW-0804">Transcription</keyword>
<keyword evidence="1" id="KW-0805">Transcription regulation</keyword>
<evidence type="ECO:0000256" key="3">
    <source>
        <dbReference type="ARBA" id="ARBA00023163"/>
    </source>
</evidence>
<dbReference type="InterPro" id="IPR029062">
    <property type="entry name" value="Class_I_gatase-like"/>
</dbReference>
<dbReference type="PANTHER" id="PTHR43130">
    <property type="entry name" value="ARAC-FAMILY TRANSCRIPTIONAL REGULATOR"/>
    <property type="match status" value="1"/>
</dbReference>
<dbReference type="PRINTS" id="PR00032">
    <property type="entry name" value="HTHARAC"/>
</dbReference>
<accession>A0A1G7JN23</accession>
<protein>
    <submittedName>
        <fullName evidence="5">Transcriptional regulator GlxA family, contains an amidase domain and an AraC-type DNA-binding HTH domain</fullName>
    </submittedName>
</protein>
<reference evidence="6" key="1">
    <citation type="submission" date="2016-10" db="EMBL/GenBank/DDBJ databases">
        <authorList>
            <person name="Varghese N."/>
            <person name="Submissions S."/>
        </authorList>
    </citation>
    <scope>NUCLEOTIDE SEQUENCE [LARGE SCALE GENOMIC DNA]</scope>
    <source>
        <strain evidence="6">DSM 25329</strain>
    </source>
</reference>
<dbReference type="InterPro" id="IPR009057">
    <property type="entry name" value="Homeodomain-like_sf"/>
</dbReference>
<dbReference type="GO" id="GO:0043565">
    <property type="term" value="F:sequence-specific DNA binding"/>
    <property type="evidence" value="ECO:0007669"/>
    <property type="project" value="InterPro"/>
</dbReference>
<dbReference type="InterPro" id="IPR002818">
    <property type="entry name" value="DJ-1/PfpI"/>
</dbReference>
<dbReference type="STRING" id="659014.SAMN04487996_109330"/>
<dbReference type="PROSITE" id="PS01124">
    <property type="entry name" value="HTH_ARAC_FAMILY_2"/>
    <property type="match status" value="1"/>
</dbReference>
<dbReference type="InterPro" id="IPR018060">
    <property type="entry name" value="HTH_AraC"/>
</dbReference>
<sequence length="348" mass="38989">MSKINHINNMLKLGLLITNRHRLLSVAAILDVFESVNGFYERANQPHFFNITLFSPDAEPGKFYGAYPMQPISEFTKQDLILVPAFGAGDVQLSIMSNQCCIPWLWEQYKSGAELASFCTGAFLLAAAGLLNGKHATTHIDAAEALASNFPDIIMKSDAVVTEDKGIFTSGGATSSFHLMLYLIQRFCGKDLTLRTAKMFAIDMDREQQTYFGTFAPPQNHGDGLVNMAQRKIEKEYQEGSTIEVLIQDIPASRRNVVRRFKQAIGVTPIEYLQRTRIEAAKKLLAQTDQSVLEVMLNSGYNDLKSFRQLFKKSTGVTPKEYRDKFNIARLETGGQWTRRMSGAAYLD</sequence>
<dbReference type="InterPro" id="IPR052158">
    <property type="entry name" value="INH-QAR"/>
</dbReference>
<evidence type="ECO:0000313" key="6">
    <source>
        <dbReference type="Proteomes" id="UP000198748"/>
    </source>
</evidence>
<dbReference type="SUPFAM" id="SSF46689">
    <property type="entry name" value="Homeodomain-like"/>
    <property type="match status" value="1"/>
</dbReference>
<name>A0A1G7JN23_9BACT</name>
<keyword evidence="6" id="KW-1185">Reference proteome</keyword>
<keyword evidence="2 5" id="KW-0238">DNA-binding</keyword>
<proteinExistence type="predicted"/>
<dbReference type="Pfam" id="PF12833">
    <property type="entry name" value="HTH_18"/>
    <property type="match status" value="1"/>
</dbReference>
<dbReference type="SMART" id="SM00342">
    <property type="entry name" value="HTH_ARAC"/>
    <property type="match status" value="1"/>
</dbReference>
<dbReference type="GO" id="GO:0003700">
    <property type="term" value="F:DNA-binding transcription factor activity"/>
    <property type="evidence" value="ECO:0007669"/>
    <property type="project" value="InterPro"/>
</dbReference>
<feature type="domain" description="HTH araC/xylS-type" evidence="4">
    <location>
        <begin position="227"/>
        <end position="325"/>
    </location>
</feature>
<dbReference type="AlphaFoldDB" id="A0A1G7JN23"/>
<gene>
    <name evidence="5" type="ORF">SAMN04487996_109330</name>
</gene>
<dbReference type="Pfam" id="PF01965">
    <property type="entry name" value="DJ-1_PfpI"/>
    <property type="match status" value="1"/>
</dbReference>
<dbReference type="Proteomes" id="UP000198748">
    <property type="component" value="Unassembled WGS sequence"/>
</dbReference>